<gene>
    <name evidence="1" type="ORF">QFC20_006340</name>
</gene>
<proteinExistence type="predicted"/>
<keyword evidence="2" id="KW-1185">Reference proteome</keyword>
<organism evidence="1 2">
    <name type="scientific">Naganishia adeliensis</name>
    <dbReference type="NCBI Taxonomy" id="92952"/>
    <lineage>
        <taxon>Eukaryota</taxon>
        <taxon>Fungi</taxon>
        <taxon>Dikarya</taxon>
        <taxon>Basidiomycota</taxon>
        <taxon>Agaricomycotina</taxon>
        <taxon>Tremellomycetes</taxon>
        <taxon>Filobasidiales</taxon>
        <taxon>Filobasidiaceae</taxon>
        <taxon>Naganishia</taxon>
    </lineage>
</organism>
<name>A0ACC2VDE1_9TREE</name>
<evidence type="ECO:0000313" key="1">
    <source>
        <dbReference type="EMBL" id="KAJ9096871.1"/>
    </source>
</evidence>
<dbReference type="Proteomes" id="UP001230649">
    <property type="component" value="Unassembled WGS sequence"/>
</dbReference>
<accession>A0ACC2VDE1</accession>
<protein>
    <submittedName>
        <fullName evidence="1">Uncharacterized protein</fullName>
    </submittedName>
</protein>
<reference evidence="1" key="1">
    <citation type="submission" date="2023-04" db="EMBL/GenBank/DDBJ databases">
        <title>Draft Genome sequencing of Naganishia species isolated from polar environments using Oxford Nanopore Technology.</title>
        <authorList>
            <person name="Leo P."/>
            <person name="Venkateswaran K."/>
        </authorList>
    </citation>
    <scope>NUCLEOTIDE SEQUENCE</scope>
    <source>
        <strain evidence="1">MNA-CCFEE 5262</strain>
    </source>
</reference>
<sequence>MVASVDAVNQRSAPQPNARLLKTVKLGAGSQHEKEIHRIAMAPLTRFRNTPGTQAPTDLAVTYYQQRASPKGLLINEATFVSSEAGGYPTAPGIHSEEQVAAWKKVTDAVHAKGGYIYLQAWALGRANAGQDEGVETVAPSPIGLKDHPVPREMTTQDIDNFVKAYGEAAENALKAGFDGIELHGANGYLVNQFLESVSNKRTDDYGGDWQGRSKFLFRVLDAIINVFGQERTGVRLSPWGRFQDMLEEDPYATYIPVVQELVKRYPKFGYVHFVEPRNWTGMPETKYPKEGIFESNDPLRAIIRGVDFSSYPTPSDYAKTNPSFEDPTSERPTVILSAAGHDAENVEEFVERTGDVAAIGRYFIANPDLPERIFKGYPVRKYDRSTFYSPGPVGYIDQPTYQEEHVGKWVENAAVQP</sequence>
<comment type="caution">
    <text evidence="1">The sequence shown here is derived from an EMBL/GenBank/DDBJ whole genome shotgun (WGS) entry which is preliminary data.</text>
</comment>
<evidence type="ECO:0000313" key="2">
    <source>
        <dbReference type="Proteomes" id="UP001230649"/>
    </source>
</evidence>
<dbReference type="EMBL" id="JASBWS010000109">
    <property type="protein sequence ID" value="KAJ9096871.1"/>
    <property type="molecule type" value="Genomic_DNA"/>
</dbReference>